<dbReference type="PANTHER" id="PTHR24223:SF456">
    <property type="entry name" value="MULTIDRUG RESISTANCE-ASSOCIATED PROTEIN LETHAL(2)03659"/>
    <property type="match status" value="1"/>
</dbReference>
<accession>A0A9K3CNW9</accession>
<proteinExistence type="inferred from homology"/>
<keyword evidence="3" id="KW-0813">Transport</keyword>
<keyword evidence="6" id="KW-0067">ATP-binding</keyword>
<comment type="caution">
    <text evidence="13">The sequence shown here is derived from an EMBL/GenBank/DDBJ whole genome shotgun (WGS) entry which is preliminary data.</text>
</comment>
<dbReference type="PROSITE" id="PS00211">
    <property type="entry name" value="ABC_TRANSPORTER_1"/>
    <property type="match status" value="1"/>
</dbReference>
<dbReference type="SUPFAM" id="SSF52540">
    <property type="entry name" value="P-loop containing nucleoside triphosphate hydrolases"/>
    <property type="match status" value="2"/>
</dbReference>
<dbReference type="OrthoDB" id="6500128at2759"/>
<evidence type="ECO:0000256" key="9">
    <source>
        <dbReference type="SAM" id="MobiDB-lite"/>
    </source>
</evidence>
<evidence type="ECO:0000256" key="4">
    <source>
        <dbReference type="ARBA" id="ARBA00022692"/>
    </source>
</evidence>
<dbReference type="CDD" id="cd03244">
    <property type="entry name" value="ABCC_MRP_domain2"/>
    <property type="match status" value="1"/>
</dbReference>
<dbReference type="CDD" id="cd18579">
    <property type="entry name" value="ABC_6TM_ABCC_D1"/>
    <property type="match status" value="1"/>
</dbReference>
<feature type="domain" description="ABC transmembrane type-1" evidence="12">
    <location>
        <begin position="755"/>
        <end position="1034"/>
    </location>
</feature>
<dbReference type="FunFam" id="3.40.50.300:FF:000997">
    <property type="entry name" value="Multidrug resistance-associated protein 1"/>
    <property type="match status" value="1"/>
</dbReference>
<protein>
    <submittedName>
        <fullName evidence="13">Uncharacterized protein</fullName>
    </submittedName>
</protein>
<dbReference type="EMBL" id="BDIP01000230">
    <property type="protein sequence ID" value="GIQ80733.1"/>
    <property type="molecule type" value="Genomic_DNA"/>
</dbReference>
<dbReference type="GO" id="GO:0016020">
    <property type="term" value="C:membrane"/>
    <property type="evidence" value="ECO:0007669"/>
    <property type="project" value="UniProtKB-SubCell"/>
</dbReference>
<dbReference type="PROSITE" id="PS50893">
    <property type="entry name" value="ABC_TRANSPORTER_2"/>
    <property type="match status" value="2"/>
</dbReference>
<sequence length="1346" mass="146710">WAMSKPADIEANEARVDFMRAGALNMVTMSHMTGLVKETAKAGRLLPAMLPAVSEEYSAKATSAKIEAAVETTRGRKGQARLFRALLHVFRRPLVLMAPIIAVAFATMVLSSVVIKEVVTYTEDEDRDSGHNNIWYWVAASFLLPFLNNVCFRVFEFLSYRMISVCKGGLTDILYRKLICISEVTRQKASAGNLTNLMFSDAERASMVYRMLHVLWAAPITLFAGLSMIVNGIGWVGLSGFGVFLVIAPIQGLAFQQMMRARKNIMLHSDERVRRVSEILSGVKVVKMAGSEGVMLERVASARRKEMKWVRHIGYSRAVMMAFMVTLTPLAGAMVFSIFSATGNALTPAIVYYTISLFGNLDFPLMMLPMALSSFVEAKVSCKRIATFLALPEADVETAPSDGETAICVRNGTFSWAIEGETDIPEALKEKKEKEEEKVEGKEEKGAGAVEVEPPLVTQGALEEGAPALNDVAVDLAAVGEPDLTRPVLHGVSFSVQRGEVLGIAGKTGCGKTSLLASLLNEMRCVEGTSHVSGSVAYCAQKATIFNDTLRSNVLFGCEYDAIRYNRVLDACCLRPDIAQLQAGDLTEIGERGVTLSGGQKQRIALARAVYSDSDVYLLDDPLSAVDAHVGRSLWEDVLIGILKAEGKTVVLVTHQVQYLPECDRVILMEDGRVSFMGTYQTMMGSEDAQESMRHLSSADCATCLEEPSDAQPADAKGSKQDGTLGVAEASETGSVDPALYWKYLLSGGTKQTLITMVVVTLIGNSFSAVSDLFLGYWASDAGQLRSTHTMIALYVVVVLLAVAFSFVTQVVLVRFFVKASAEVHMRLMKRILQAPMSFFDTTPLGRILNRFSKDTDSIDSQIPDHFSGFLLSCLAVTVMVVTVIGIVPVTVVVFIPCLVLYVRYFIMYRTIAREITRLRAVTRSPVLSLASETLGGLRTIRAYTQNKRFIDEQRRRIDVNTAAYFPSMMAGSWIQYRTELIGALITLGTSAAAVLMANSAYSIAALAGLAISYSSGLSEMFSHGLEAFVELESEMSSVERVFAYIEDLDQEEPERVQARLLGQDVNDDLPEEWPQRGELSFDGVQMRYRSDLPLVLKDVSFSVRPGEKVGVVGRTGAGKSSLGVALLRLAEVEGGTVELDGVDLASLALSDVRSRISSIPQDAFLFAGSIRANLCPLHQLVAETGKGVPDVAPTQDHIMWDALSRVQLQSFVEANGGLDMVLTDNGCNLSEGQRQLVCMARALVEDNKVILIDEATASVDPETDTAIQATIRDVMQDKTLLVIAHRLQTIIDFDRILVMDDGCVAEYDTPANLLRAGGIFHSLVDQTGPEMSAELARLALEAERG</sequence>
<keyword evidence="14" id="KW-1185">Reference proteome</keyword>
<dbReference type="PROSITE" id="PS50929">
    <property type="entry name" value="ABC_TM1F"/>
    <property type="match status" value="2"/>
</dbReference>
<feature type="transmembrane region" description="Helical" evidence="10">
    <location>
        <begin position="314"/>
        <end position="338"/>
    </location>
</feature>
<feature type="domain" description="ABC transmembrane type-1" evidence="12">
    <location>
        <begin position="95"/>
        <end position="377"/>
    </location>
</feature>
<feature type="transmembrane region" description="Helical" evidence="10">
    <location>
        <begin position="134"/>
        <end position="155"/>
    </location>
</feature>
<evidence type="ECO:0000256" key="1">
    <source>
        <dbReference type="ARBA" id="ARBA00004141"/>
    </source>
</evidence>
<feature type="region of interest" description="Disordered" evidence="9">
    <location>
        <begin position="707"/>
        <end position="730"/>
    </location>
</feature>
<feature type="transmembrane region" description="Helical" evidence="10">
    <location>
        <begin position="981"/>
        <end position="1014"/>
    </location>
</feature>
<dbReference type="FunFam" id="3.40.50.300:FF:000838">
    <property type="entry name" value="ABC multidrug transporter (Eurofung)"/>
    <property type="match status" value="1"/>
</dbReference>
<dbReference type="FunFam" id="1.20.1560.10:FF:000010">
    <property type="entry name" value="Multidrug resistance-associated ABC transporter"/>
    <property type="match status" value="1"/>
</dbReference>
<evidence type="ECO:0000313" key="14">
    <source>
        <dbReference type="Proteomes" id="UP000265618"/>
    </source>
</evidence>
<keyword evidence="4 10" id="KW-0812">Transmembrane</keyword>
<dbReference type="InterPro" id="IPR044726">
    <property type="entry name" value="ABCC_6TM_D2"/>
</dbReference>
<organism evidence="13 14">
    <name type="scientific">Kipferlia bialata</name>
    <dbReference type="NCBI Taxonomy" id="797122"/>
    <lineage>
        <taxon>Eukaryota</taxon>
        <taxon>Metamonada</taxon>
        <taxon>Carpediemonas-like organisms</taxon>
        <taxon>Kipferlia</taxon>
    </lineage>
</organism>
<dbReference type="Pfam" id="PF00664">
    <property type="entry name" value="ABC_membrane"/>
    <property type="match status" value="2"/>
</dbReference>
<dbReference type="InterPro" id="IPR036640">
    <property type="entry name" value="ABC1_TM_sf"/>
</dbReference>
<comment type="subcellular location">
    <subcellularLocation>
        <location evidence="1">Membrane</location>
        <topology evidence="1">Multi-pass membrane protein</topology>
    </subcellularLocation>
</comment>
<dbReference type="SMART" id="SM00382">
    <property type="entry name" value="AAA"/>
    <property type="match status" value="2"/>
</dbReference>
<evidence type="ECO:0000256" key="2">
    <source>
        <dbReference type="ARBA" id="ARBA00009726"/>
    </source>
</evidence>
<evidence type="ECO:0000313" key="13">
    <source>
        <dbReference type="EMBL" id="GIQ80733.1"/>
    </source>
</evidence>
<dbReference type="Pfam" id="PF00005">
    <property type="entry name" value="ABC_tran"/>
    <property type="match status" value="2"/>
</dbReference>
<keyword evidence="7 10" id="KW-1133">Transmembrane helix</keyword>
<dbReference type="SUPFAM" id="SSF90123">
    <property type="entry name" value="ABC transporter transmembrane region"/>
    <property type="match status" value="2"/>
</dbReference>
<feature type="transmembrane region" description="Helical" evidence="10">
    <location>
        <begin position="94"/>
        <end position="114"/>
    </location>
</feature>
<dbReference type="InterPro" id="IPR044746">
    <property type="entry name" value="ABCC_6TM_D1"/>
</dbReference>
<feature type="transmembrane region" description="Helical" evidence="10">
    <location>
        <begin position="792"/>
        <end position="818"/>
    </location>
</feature>
<keyword evidence="5" id="KW-0547">Nucleotide-binding</keyword>
<dbReference type="InterPro" id="IPR003439">
    <property type="entry name" value="ABC_transporter-like_ATP-bd"/>
</dbReference>
<evidence type="ECO:0000256" key="5">
    <source>
        <dbReference type="ARBA" id="ARBA00022741"/>
    </source>
</evidence>
<evidence type="ECO:0000259" key="12">
    <source>
        <dbReference type="PROSITE" id="PS50929"/>
    </source>
</evidence>
<evidence type="ECO:0000256" key="6">
    <source>
        <dbReference type="ARBA" id="ARBA00022840"/>
    </source>
</evidence>
<feature type="non-terminal residue" evidence="13">
    <location>
        <position position="1"/>
    </location>
</feature>
<comment type="similarity">
    <text evidence="2">Belongs to the ABC transporter superfamily. ABCC family. Conjugate transporter (TC 3.A.1.208) subfamily.</text>
</comment>
<evidence type="ECO:0000256" key="8">
    <source>
        <dbReference type="ARBA" id="ARBA00023136"/>
    </source>
</evidence>
<dbReference type="PANTHER" id="PTHR24223">
    <property type="entry name" value="ATP-BINDING CASSETTE SUB-FAMILY C"/>
    <property type="match status" value="1"/>
</dbReference>
<evidence type="ECO:0000256" key="10">
    <source>
        <dbReference type="SAM" id="Phobius"/>
    </source>
</evidence>
<gene>
    <name evidence="13" type="ORF">KIPB_001572</name>
</gene>
<feature type="transmembrane region" description="Helical" evidence="10">
    <location>
        <begin position="208"/>
        <end position="229"/>
    </location>
</feature>
<dbReference type="InterPro" id="IPR027417">
    <property type="entry name" value="P-loop_NTPase"/>
</dbReference>
<dbReference type="GO" id="GO:0140359">
    <property type="term" value="F:ABC-type transporter activity"/>
    <property type="evidence" value="ECO:0007669"/>
    <property type="project" value="InterPro"/>
</dbReference>
<dbReference type="GO" id="GO:0005524">
    <property type="term" value="F:ATP binding"/>
    <property type="evidence" value="ECO:0007669"/>
    <property type="project" value="UniProtKB-KW"/>
</dbReference>
<feature type="domain" description="ABC transporter" evidence="11">
    <location>
        <begin position="474"/>
        <end position="696"/>
    </location>
</feature>
<evidence type="ECO:0000259" key="11">
    <source>
        <dbReference type="PROSITE" id="PS50893"/>
    </source>
</evidence>
<dbReference type="Proteomes" id="UP000265618">
    <property type="component" value="Unassembled WGS sequence"/>
</dbReference>
<dbReference type="InterPro" id="IPR017871">
    <property type="entry name" value="ABC_transporter-like_CS"/>
</dbReference>
<dbReference type="Gene3D" id="3.40.50.300">
    <property type="entry name" value="P-loop containing nucleotide triphosphate hydrolases"/>
    <property type="match status" value="2"/>
</dbReference>
<dbReference type="GO" id="GO:0016887">
    <property type="term" value="F:ATP hydrolysis activity"/>
    <property type="evidence" value="ECO:0007669"/>
    <property type="project" value="InterPro"/>
</dbReference>
<dbReference type="CDD" id="cd03250">
    <property type="entry name" value="ABCC_MRP_domain1"/>
    <property type="match status" value="1"/>
</dbReference>
<dbReference type="InterPro" id="IPR003593">
    <property type="entry name" value="AAA+_ATPase"/>
</dbReference>
<evidence type="ECO:0000256" key="7">
    <source>
        <dbReference type="ARBA" id="ARBA00022989"/>
    </source>
</evidence>
<dbReference type="InterPro" id="IPR050173">
    <property type="entry name" value="ABC_transporter_C-like"/>
</dbReference>
<feature type="transmembrane region" description="Helical" evidence="10">
    <location>
        <begin position="754"/>
        <end position="780"/>
    </location>
</feature>
<name>A0A9K3CNW9_9EUKA</name>
<dbReference type="CDD" id="cd18580">
    <property type="entry name" value="ABC_6TM_ABCC_D2"/>
    <property type="match status" value="1"/>
</dbReference>
<feature type="transmembrane region" description="Helical" evidence="10">
    <location>
        <begin position="235"/>
        <end position="255"/>
    </location>
</feature>
<keyword evidence="8 10" id="KW-0472">Membrane</keyword>
<dbReference type="InterPro" id="IPR011527">
    <property type="entry name" value="ABC1_TM_dom"/>
</dbReference>
<reference evidence="13 14" key="1">
    <citation type="journal article" date="2018" name="PLoS ONE">
        <title>The draft genome of Kipferlia bialata reveals reductive genome evolution in fornicate parasites.</title>
        <authorList>
            <person name="Tanifuji G."/>
            <person name="Takabayashi S."/>
            <person name="Kume K."/>
            <person name="Takagi M."/>
            <person name="Nakayama T."/>
            <person name="Kamikawa R."/>
            <person name="Inagaki Y."/>
            <person name="Hashimoto T."/>
        </authorList>
    </citation>
    <scope>NUCLEOTIDE SEQUENCE [LARGE SCALE GENOMIC DNA]</scope>
    <source>
        <strain evidence="13">NY0173</strain>
    </source>
</reference>
<evidence type="ECO:0000256" key="3">
    <source>
        <dbReference type="ARBA" id="ARBA00022448"/>
    </source>
</evidence>
<feature type="domain" description="ABC transporter" evidence="11">
    <location>
        <begin position="1080"/>
        <end position="1327"/>
    </location>
</feature>
<dbReference type="Gene3D" id="1.20.1560.10">
    <property type="entry name" value="ABC transporter type 1, transmembrane domain"/>
    <property type="match status" value="2"/>
</dbReference>